<organism evidence="5 6">
    <name type="scientific">Stentor coeruleus</name>
    <dbReference type="NCBI Taxonomy" id="5963"/>
    <lineage>
        <taxon>Eukaryota</taxon>
        <taxon>Sar</taxon>
        <taxon>Alveolata</taxon>
        <taxon>Ciliophora</taxon>
        <taxon>Postciliodesmatophora</taxon>
        <taxon>Heterotrichea</taxon>
        <taxon>Heterotrichida</taxon>
        <taxon>Stentoridae</taxon>
        <taxon>Stentor</taxon>
    </lineage>
</organism>
<keyword evidence="6" id="KW-1185">Reference proteome</keyword>
<dbReference type="Gene3D" id="1.10.150.50">
    <property type="entry name" value="Transcription Factor, Ets-1"/>
    <property type="match status" value="2"/>
</dbReference>
<dbReference type="EMBL" id="MPUH01000262">
    <property type="protein sequence ID" value="OMJ84675.1"/>
    <property type="molecule type" value="Genomic_DNA"/>
</dbReference>
<dbReference type="SMART" id="SM00454">
    <property type="entry name" value="SAM"/>
    <property type="match status" value="2"/>
</dbReference>
<feature type="repeat" description="ANK" evidence="3">
    <location>
        <begin position="40"/>
        <end position="72"/>
    </location>
</feature>
<protein>
    <recommendedName>
        <fullName evidence="4">SAM domain-containing protein</fullName>
    </recommendedName>
</protein>
<accession>A0A1R2C6W9</accession>
<dbReference type="SMART" id="SM00248">
    <property type="entry name" value="ANK"/>
    <property type="match status" value="4"/>
</dbReference>
<dbReference type="Proteomes" id="UP000187209">
    <property type="component" value="Unassembled WGS sequence"/>
</dbReference>
<dbReference type="Pfam" id="PF00536">
    <property type="entry name" value="SAM_1"/>
    <property type="match status" value="1"/>
</dbReference>
<evidence type="ECO:0000256" key="1">
    <source>
        <dbReference type="ARBA" id="ARBA00022737"/>
    </source>
</evidence>
<feature type="domain" description="SAM" evidence="4">
    <location>
        <begin position="384"/>
        <end position="456"/>
    </location>
</feature>
<dbReference type="Pfam" id="PF12796">
    <property type="entry name" value="Ank_2"/>
    <property type="match status" value="2"/>
</dbReference>
<keyword evidence="2 3" id="KW-0040">ANK repeat</keyword>
<dbReference type="InterPro" id="IPR036770">
    <property type="entry name" value="Ankyrin_rpt-contain_sf"/>
</dbReference>
<dbReference type="SUPFAM" id="SSF47769">
    <property type="entry name" value="SAM/Pointed domain"/>
    <property type="match status" value="2"/>
</dbReference>
<sequence>MEVSHLIELMNEACLKNDIKELNSLLQIAPELITQTNSKLGWTALYQTVMCGHLEATKLLLEYKANPNDIDSNNHTVLYQAIDSGQYKLVKLLLLNKADPNIIPKGKFYTEGESCLHLACAREEDRIAKLLLEYQADPNLSSLYTGKTPLHYAVEAANKKLVKILLDYNANPYSKDFSGKSPLDFANNEIKNQIAGNTRAKNEDSERFTKNSPLFLPSLDTVKDIPSIPLESFVTLNLSPVSTKSSKLFDTLEKQSIVVTTSLEPDAEKSQLERASNAFSFGGNGVTLMSWLESVKLEFLYDPLMMSGYDDIEQNISQMMSSMPITEEMLEDIGIDKPGYRKRLLAALDEDTKPLKYQRRRHRHHQSTPIGCCTVQGPSNYGMISAPDLKHWLSSLGMQAYYDSFEKAGYEDLEHLLALMNSKWPITEKELIYDIGVIKQRHRYKILSALRSDSSLFETFKKSLGWKKDDVFLDRTSKTQACGSCSLM</sequence>
<comment type="caution">
    <text evidence="5">The sequence shown here is derived from an EMBL/GenBank/DDBJ whole genome shotgun (WGS) entry which is preliminary data.</text>
</comment>
<name>A0A1R2C6W9_9CILI</name>
<evidence type="ECO:0000256" key="2">
    <source>
        <dbReference type="ARBA" id="ARBA00023043"/>
    </source>
</evidence>
<dbReference type="Gene3D" id="1.25.40.20">
    <property type="entry name" value="Ankyrin repeat-containing domain"/>
    <property type="match status" value="1"/>
</dbReference>
<dbReference type="InterPro" id="IPR013761">
    <property type="entry name" value="SAM/pointed_sf"/>
</dbReference>
<dbReference type="PROSITE" id="PS50088">
    <property type="entry name" value="ANK_REPEAT"/>
    <property type="match status" value="4"/>
</dbReference>
<dbReference type="PANTHER" id="PTHR24174:SF1">
    <property type="entry name" value="IP14385P"/>
    <property type="match status" value="1"/>
</dbReference>
<dbReference type="GO" id="GO:0005829">
    <property type="term" value="C:cytosol"/>
    <property type="evidence" value="ECO:0007669"/>
    <property type="project" value="TreeGrafter"/>
</dbReference>
<proteinExistence type="predicted"/>
<dbReference type="PANTHER" id="PTHR24174">
    <property type="entry name" value="ANKYRIN REPEAT AND STERILE ALPHA MOTIF DOMAIN-CONTAINING PROTEIN 1"/>
    <property type="match status" value="1"/>
</dbReference>
<evidence type="ECO:0000313" key="5">
    <source>
        <dbReference type="EMBL" id="OMJ84675.1"/>
    </source>
</evidence>
<dbReference type="InterPro" id="IPR001660">
    <property type="entry name" value="SAM"/>
</dbReference>
<dbReference type="InterPro" id="IPR002110">
    <property type="entry name" value="Ankyrin_rpt"/>
</dbReference>
<dbReference type="OrthoDB" id="327068at2759"/>
<reference evidence="5 6" key="1">
    <citation type="submission" date="2016-11" db="EMBL/GenBank/DDBJ databases">
        <title>The macronuclear genome of Stentor coeruleus: a giant cell with tiny introns.</title>
        <authorList>
            <person name="Slabodnick M."/>
            <person name="Ruby J.G."/>
            <person name="Reiff S.B."/>
            <person name="Swart E.C."/>
            <person name="Gosai S."/>
            <person name="Prabakaran S."/>
            <person name="Witkowska E."/>
            <person name="Larue G.E."/>
            <person name="Fisher S."/>
            <person name="Freeman R.M."/>
            <person name="Gunawardena J."/>
            <person name="Chu W."/>
            <person name="Stover N.A."/>
            <person name="Gregory B.D."/>
            <person name="Nowacki M."/>
            <person name="Derisi J."/>
            <person name="Roy S.W."/>
            <person name="Marshall W.F."/>
            <person name="Sood P."/>
        </authorList>
    </citation>
    <scope>NUCLEOTIDE SEQUENCE [LARGE SCALE GENOMIC DNA]</scope>
    <source>
        <strain evidence="5">WM001</strain>
    </source>
</reference>
<evidence type="ECO:0000313" key="6">
    <source>
        <dbReference type="Proteomes" id="UP000187209"/>
    </source>
</evidence>
<feature type="repeat" description="ANK" evidence="3">
    <location>
        <begin position="145"/>
        <end position="177"/>
    </location>
</feature>
<feature type="repeat" description="ANK" evidence="3">
    <location>
        <begin position="111"/>
        <end position="143"/>
    </location>
</feature>
<dbReference type="CDD" id="cd09487">
    <property type="entry name" value="SAM_superfamily"/>
    <property type="match status" value="1"/>
</dbReference>
<dbReference type="PROSITE" id="PS50105">
    <property type="entry name" value="SAM_DOMAIN"/>
    <property type="match status" value="2"/>
</dbReference>
<feature type="domain" description="SAM" evidence="4">
    <location>
        <begin position="283"/>
        <end position="348"/>
    </location>
</feature>
<gene>
    <name evidence="5" type="ORF">SteCoe_14198</name>
</gene>
<dbReference type="SUPFAM" id="SSF48403">
    <property type="entry name" value="Ankyrin repeat"/>
    <property type="match status" value="1"/>
</dbReference>
<dbReference type="InterPro" id="IPR033635">
    <property type="entry name" value="ANKS1/Caskin"/>
</dbReference>
<evidence type="ECO:0000256" key="3">
    <source>
        <dbReference type="PROSITE-ProRule" id="PRU00023"/>
    </source>
</evidence>
<dbReference type="PROSITE" id="PS50297">
    <property type="entry name" value="ANK_REP_REGION"/>
    <property type="match status" value="2"/>
</dbReference>
<evidence type="ECO:0000259" key="4">
    <source>
        <dbReference type="PROSITE" id="PS50105"/>
    </source>
</evidence>
<dbReference type="AlphaFoldDB" id="A0A1R2C6W9"/>
<keyword evidence="1" id="KW-0677">Repeat</keyword>
<feature type="repeat" description="ANK" evidence="3">
    <location>
        <begin position="73"/>
        <end position="105"/>
    </location>
</feature>